<proteinExistence type="predicted"/>
<dbReference type="Pfam" id="PF12836">
    <property type="entry name" value="HHH_3"/>
    <property type="match status" value="1"/>
</dbReference>
<dbReference type="EMBL" id="CP036272">
    <property type="protein sequence ID" value="QDT59569.1"/>
    <property type="molecule type" value="Genomic_DNA"/>
</dbReference>
<name>A0A517STU6_9BACT</name>
<dbReference type="Proteomes" id="UP000315003">
    <property type="component" value="Chromosome"/>
</dbReference>
<evidence type="ECO:0000313" key="2">
    <source>
        <dbReference type="EMBL" id="QDT59569.1"/>
    </source>
</evidence>
<dbReference type="Gene3D" id="1.10.150.320">
    <property type="entry name" value="Photosystem II 12 kDa extrinsic protein"/>
    <property type="match status" value="1"/>
</dbReference>
<evidence type="ECO:0000256" key="1">
    <source>
        <dbReference type="SAM" id="MobiDB-lite"/>
    </source>
</evidence>
<organism evidence="2 3">
    <name type="scientific">Stieleria bergensis</name>
    <dbReference type="NCBI Taxonomy" id="2528025"/>
    <lineage>
        <taxon>Bacteria</taxon>
        <taxon>Pseudomonadati</taxon>
        <taxon>Planctomycetota</taxon>
        <taxon>Planctomycetia</taxon>
        <taxon>Pirellulales</taxon>
        <taxon>Pirellulaceae</taxon>
        <taxon>Stieleria</taxon>
    </lineage>
</organism>
<dbReference type="GO" id="GO:0015627">
    <property type="term" value="C:type II protein secretion system complex"/>
    <property type="evidence" value="ECO:0007669"/>
    <property type="project" value="TreeGrafter"/>
</dbReference>
<dbReference type="GO" id="GO:0015628">
    <property type="term" value="P:protein secretion by the type II secretion system"/>
    <property type="evidence" value="ECO:0007669"/>
    <property type="project" value="TreeGrafter"/>
</dbReference>
<reference evidence="2 3" key="1">
    <citation type="submission" date="2019-02" db="EMBL/GenBank/DDBJ databases">
        <title>Deep-cultivation of Planctomycetes and their phenomic and genomic characterization uncovers novel biology.</title>
        <authorList>
            <person name="Wiegand S."/>
            <person name="Jogler M."/>
            <person name="Boedeker C."/>
            <person name="Pinto D."/>
            <person name="Vollmers J."/>
            <person name="Rivas-Marin E."/>
            <person name="Kohn T."/>
            <person name="Peeters S.H."/>
            <person name="Heuer A."/>
            <person name="Rast P."/>
            <person name="Oberbeckmann S."/>
            <person name="Bunk B."/>
            <person name="Jeske O."/>
            <person name="Meyerdierks A."/>
            <person name="Storesund J.E."/>
            <person name="Kallscheuer N."/>
            <person name="Luecker S."/>
            <person name="Lage O.M."/>
            <person name="Pohl T."/>
            <person name="Merkel B.J."/>
            <person name="Hornburger P."/>
            <person name="Mueller R.-W."/>
            <person name="Bruemmer F."/>
            <person name="Labrenz M."/>
            <person name="Spormann A.M."/>
            <person name="Op den Camp H."/>
            <person name="Overmann J."/>
            <person name="Amann R."/>
            <person name="Jetten M.S.M."/>
            <person name="Mascher T."/>
            <person name="Medema M.H."/>
            <person name="Devos D.P."/>
            <person name="Kaster A.-K."/>
            <person name="Ovreas L."/>
            <person name="Rohde M."/>
            <person name="Galperin M.Y."/>
            <person name="Jogler C."/>
        </authorList>
    </citation>
    <scope>NUCLEOTIDE SEQUENCE [LARGE SCALE GENOMIC DNA]</scope>
    <source>
        <strain evidence="2 3">SV_7m_r</strain>
    </source>
</reference>
<feature type="region of interest" description="Disordered" evidence="1">
    <location>
        <begin position="15"/>
        <end position="34"/>
    </location>
</feature>
<accession>A0A517STU6</accession>
<dbReference type="OrthoDB" id="9790239at2"/>
<dbReference type="PANTHER" id="PTHR21180">
    <property type="entry name" value="ENDONUCLEASE/EXONUCLEASE/PHOSPHATASE FAMILY DOMAIN-CONTAINING PROTEIN 1"/>
    <property type="match status" value="1"/>
</dbReference>
<dbReference type="InterPro" id="IPR010994">
    <property type="entry name" value="RuvA_2-like"/>
</dbReference>
<evidence type="ECO:0000313" key="3">
    <source>
        <dbReference type="Proteomes" id="UP000315003"/>
    </source>
</evidence>
<dbReference type="AlphaFoldDB" id="A0A517STU6"/>
<dbReference type="PANTHER" id="PTHR21180:SF32">
    <property type="entry name" value="ENDONUCLEASE_EXONUCLEASE_PHOSPHATASE FAMILY DOMAIN-CONTAINING PROTEIN 1"/>
    <property type="match status" value="1"/>
</dbReference>
<feature type="compositionally biased region" description="Polar residues" evidence="1">
    <location>
        <begin position="24"/>
        <end position="34"/>
    </location>
</feature>
<sequence>MHLLIDSAETATCPGDVLDDRLSDGTSEPLPQQIGLSNQSVEPFQPALLHPIVQTAIRSVALTMIFLLLWGGSLTLIGQSNLPTAPTSLPVTRLDINRAELQDWVLMPGIGPMTAKKIVADRKANGPFNALDDLQRVPGIGPKTIEQLSPYCVSSATALAP</sequence>
<keyword evidence="3" id="KW-1185">Reference proteome</keyword>
<protein>
    <submittedName>
        <fullName evidence="2">ComE operon protein 1</fullName>
    </submittedName>
</protein>
<dbReference type="SUPFAM" id="SSF47781">
    <property type="entry name" value="RuvA domain 2-like"/>
    <property type="match status" value="1"/>
</dbReference>
<dbReference type="RefSeq" id="WP_145271538.1">
    <property type="nucleotide sequence ID" value="NZ_CP036272.1"/>
</dbReference>
<dbReference type="InterPro" id="IPR051675">
    <property type="entry name" value="Endo/Exo/Phosphatase_dom_1"/>
</dbReference>
<gene>
    <name evidence="2" type="primary">comEA</name>
    <name evidence="2" type="ORF">SV7mr_20780</name>
</gene>